<evidence type="ECO:0008006" key="3">
    <source>
        <dbReference type="Google" id="ProtNLM"/>
    </source>
</evidence>
<dbReference type="PROSITE" id="PS51257">
    <property type="entry name" value="PROKAR_LIPOPROTEIN"/>
    <property type="match status" value="1"/>
</dbReference>
<dbReference type="Gene3D" id="2.60.120.200">
    <property type="match status" value="1"/>
</dbReference>
<gene>
    <name evidence="1" type="ordered locus">Tpet_0640</name>
</gene>
<dbReference type="STRING" id="390874.Tpet_0640"/>
<proteinExistence type="predicted"/>
<dbReference type="InterPro" id="IPR013320">
    <property type="entry name" value="ConA-like_dom_sf"/>
</dbReference>
<dbReference type="Proteomes" id="UP000006558">
    <property type="component" value="Chromosome"/>
</dbReference>
<evidence type="ECO:0000313" key="2">
    <source>
        <dbReference type="Proteomes" id="UP000006558"/>
    </source>
</evidence>
<organism evidence="1 2">
    <name type="scientific">Thermotoga petrophila (strain ATCC BAA-488 / DSM 13995 / JCM 10881 / RKU-1)</name>
    <dbReference type="NCBI Taxonomy" id="390874"/>
    <lineage>
        <taxon>Bacteria</taxon>
        <taxon>Thermotogati</taxon>
        <taxon>Thermotogota</taxon>
        <taxon>Thermotogae</taxon>
        <taxon>Thermotogales</taxon>
        <taxon>Thermotogaceae</taxon>
        <taxon>Thermotoga</taxon>
    </lineage>
</organism>
<name>A5IKD7_THEP1</name>
<sequence length="250" mass="27281">MKKSFWIVTLGLLILLGACALIQQPVSFNPLTDESLLAYFPFDGTLEGIVKGATTTAITCGSTIGTPGGTITYAEGKKGEAAVFDGTSGVVLPDDIVNDYDYTIAFWVNIHAFTDHTPTVFGSSEAGWISYMVPKPWWRNPGEPAIWSLSGEQWSTYEMDTVLSSNTWYHVAIVVDDGDPRAYVNGATVSLSSLENLPLPDIFTDATSTIAVGVNYWDTPFQGMIDELFIFDRALSRSEILTLYNLGYGE</sequence>
<dbReference type="EMBL" id="CP000702">
    <property type="protein sequence ID" value="ABQ46660.1"/>
    <property type="molecule type" value="Genomic_DNA"/>
</dbReference>
<dbReference type="SUPFAM" id="SSF49899">
    <property type="entry name" value="Concanavalin A-like lectins/glucanases"/>
    <property type="match status" value="1"/>
</dbReference>
<dbReference type="KEGG" id="tpt:Tpet_0640"/>
<dbReference type="AlphaFoldDB" id="A5IKD7"/>
<dbReference type="Pfam" id="PF13385">
    <property type="entry name" value="Laminin_G_3"/>
    <property type="match status" value="1"/>
</dbReference>
<evidence type="ECO:0000313" key="1">
    <source>
        <dbReference type="EMBL" id="ABQ46660.1"/>
    </source>
</evidence>
<accession>A5IKD7</accession>
<reference evidence="2" key="1">
    <citation type="submission" date="2007-05" db="EMBL/GenBank/DDBJ databases">
        <title>Complete sequence of Thermotoga petrophila RKU-1.</title>
        <authorList>
            <consortium name="US DOE Joint Genome Institute"/>
            <person name="Copeland A."/>
            <person name="Lucas S."/>
            <person name="Lapidus A."/>
            <person name="Barry K."/>
            <person name="Glavina del Rio T."/>
            <person name="Dalin E."/>
            <person name="Tice H."/>
            <person name="Pitluck S."/>
            <person name="Sims D."/>
            <person name="Brettin T."/>
            <person name="Bruce D."/>
            <person name="Detter J.C."/>
            <person name="Han C."/>
            <person name="Tapia R."/>
            <person name="Schmutz J."/>
            <person name="Larimer F."/>
            <person name="Land M."/>
            <person name="Hauser L."/>
            <person name="Kyrpides N."/>
            <person name="Mikhailova N."/>
            <person name="Nelson K."/>
            <person name="Gogarten J.P."/>
            <person name="Noll K."/>
            <person name="Richardson P."/>
        </authorList>
    </citation>
    <scope>NUCLEOTIDE SEQUENCE [LARGE SCALE GENOMIC DNA]</scope>
    <source>
        <strain evidence="2">ATCC BAA-488 / DSM 13995 / JCM 10881 / RKU-1</strain>
    </source>
</reference>
<dbReference type="HOGENOM" id="CLU_1124108_0_0_0"/>
<dbReference type="eggNOG" id="COG3507">
    <property type="taxonomic scope" value="Bacteria"/>
</dbReference>
<reference evidence="1 2" key="2">
    <citation type="journal article" date="2009" name="Proc. Natl. Acad. Sci. U.S.A.">
        <title>On the chimeric nature, thermophilic origin, and phylogenetic placement of the Thermotogales.</title>
        <authorList>
            <person name="Zhaxybayeva O."/>
            <person name="Swithers K.S."/>
            <person name="Lapierre P."/>
            <person name="Fournier G.P."/>
            <person name="Bickhart D.M."/>
            <person name="DeBoy R.T."/>
            <person name="Nelson K.E."/>
            <person name="Nesbo C.L."/>
            <person name="Doolittle W.F."/>
            <person name="Gogarten J.P."/>
            <person name="Noll K.M."/>
        </authorList>
    </citation>
    <scope>NUCLEOTIDE SEQUENCE [LARGE SCALE GENOMIC DNA]</scope>
    <source>
        <strain evidence="2">ATCC BAA-488 / DSM 13995 / JCM 10881 / RKU-1</strain>
    </source>
</reference>
<dbReference type="RefSeq" id="WP_011943250.1">
    <property type="nucleotide sequence ID" value="NC_009486.1"/>
</dbReference>
<protein>
    <recommendedName>
        <fullName evidence="3">LamG domain protein jellyroll fold domain protein</fullName>
    </recommendedName>
</protein>